<proteinExistence type="predicted"/>
<evidence type="ECO:0000313" key="3">
    <source>
        <dbReference type="Proteomes" id="UP000198902"/>
    </source>
</evidence>
<reference evidence="3" key="1">
    <citation type="submission" date="2015-03" db="EMBL/GenBank/DDBJ databases">
        <authorList>
            <person name="Urmite Genomes"/>
        </authorList>
    </citation>
    <scope>NUCLEOTIDE SEQUENCE [LARGE SCALE GENOMIC DNA]</scope>
    <source>
        <strain evidence="3">Arc-Hr</strain>
    </source>
</reference>
<evidence type="ECO:0000313" key="2">
    <source>
        <dbReference type="EMBL" id="CQR50732.1"/>
    </source>
</evidence>
<dbReference type="EMBL" id="CSTE01000002">
    <property type="protein sequence ID" value="CQR50732.1"/>
    <property type="molecule type" value="Genomic_DNA"/>
</dbReference>
<organism evidence="2 3">
    <name type="scientific">Haloferax massiliensis</name>
    <dbReference type="NCBI Taxonomy" id="1476858"/>
    <lineage>
        <taxon>Archaea</taxon>
        <taxon>Methanobacteriati</taxon>
        <taxon>Methanobacteriota</taxon>
        <taxon>Stenosarchaea group</taxon>
        <taxon>Halobacteria</taxon>
        <taxon>Halobacteriales</taxon>
        <taxon>Haloferacaceae</taxon>
        <taxon>Haloferax</taxon>
    </lineage>
</organism>
<keyword evidence="1" id="KW-0812">Transmembrane</keyword>
<accession>A0A0D6JS76</accession>
<feature type="transmembrane region" description="Helical" evidence="1">
    <location>
        <begin position="85"/>
        <end position="103"/>
    </location>
</feature>
<dbReference type="Proteomes" id="UP000198902">
    <property type="component" value="Unassembled WGS sequence"/>
</dbReference>
<name>A0A0D6JS76_9EURY</name>
<keyword evidence="1" id="KW-1133">Transmembrane helix</keyword>
<dbReference type="RefSeq" id="WP_089778956.1">
    <property type="nucleotide sequence ID" value="NZ_CABLRR010000002.1"/>
</dbReference>
<dbReference type="OrthoDB" id="293165at2157"/>
<keyword evidence="3" id="KW-1185">Reference proteome</keyword>
<gene>
    <name evidence="2" type="ORF">BN996_02215</name>
</gene>
<dbReference type="AlphaFoldDB" id="A0A0D6JS76"/>
<feature type="transmembrane region" description="Helical" evidence="1">
    <location>
        <begin position="12"/>
        <end position="31"/>
    </location>
</feature>
<keyword evidence="1" id="KW-0472">Membrane</keyword>
<sequence length="112" mass="11525">MDIDTRQLTQAGLIGYLALVVAAFATGNPTLRLAADAAFGLTAVLLGVVTLRIPVDSRLKYVAGGGFVLAGLSQFAELATGVQSVGLASTLFLLGGLLGYLALRRETNATPF</sequence>
<evidence type="ECO:0000256" key="1">
    <source>
        <dbReference type="SAM" id="Phobius"/>
    </source>
</evidence>
<protein>
    <submittedName>
        <fullName evidence="2">Uncharacterized protein</fullName>
    </submittedName>
</protein>